<evidence type="ECO:0000256" key="4">
    <source>
        <dbReference type="ARBA" id="ARBA00022840"/>
    </source>
</evidence>
<evidence type="ECO:0000259" key="5">
    <source>
        <dbReference type="PROSITE" id="PS50893"/>
    </source>
</evidence>
<evidence type="ECO:0000313" key="7">
    <source>
        <dbReference type="Proteomes" id="UP000053199"/>
    </source>
</evidence>
<gene>
    <name evidence="6" type="ORF">AS031_01065</name>
</gene>
<keyword evidence="4 6" id="KW-0067">ATP-binding</keyword>
<dbReference type="OrthoDB" id="9778870at2"/>
<dbReference type="InterPro" id="IPR015860">
    <property type="entry name" value="ABC_transpr_TagH-like"/>
</dbReference>
<dbReference type="InterPro" id="IPR027417">
    <property type="entry name" value="P-loop_NTPase"/>
</dbReference>
<dbReference type="GO" id="GO:0016887">
    <property type="term" value="F:ATP hydrolysis activity"/>
    <property type="evidence" value="ECO:0007669"/>
    <property type="project" value="InterPro"/>
</dbReference>
<dbReference type="GO" id="GO:0140359">
    <property type="term" value="F:ABC-type transporter activity"/>
    <property type="evidence" value="ECO:0007669"/>
    <property type="project" value="InterPro"/>
</dbReference>
<accession>A0A0V8IV56</accession>
<keyword evidence="3" id="KW-0547">Nucleotide-binding</keyword>
<name>A0A0V8IV56_9MICC</name>
<dbReference type="GO" id="GO:0016020">
    <property type="term" value="C:membrane"/>
    <property type="evidence" value="ECO:0007669"/>
    <property type="project" value="InterPro"/>
</dbReference>
<comment type="caution">
    <text evidence="6">The sequence shown here is derived from an EMBL/GenBank/DDBJ whole genome shotgun (WGS) entry which is preliminary data.</text>
</comment>
<dbReference type="PANTHER" id="PTHR46743:SF2">
    <property type="entry name" value="TEICHOIC ACIDS EXPORT ATP-BINDING PROTEIN TAGH"/>
    <property type="match status" value="1"/>
</dbReference>
<dbReference type="RefSeq" id="WP_058266302.1">
    <property type="nucleotide sequence ID" value="NZ_FMAZ01000001.1"/>
</dbReference>
<comment type="similarity">
    <text evidence="1">Belongs to the ABC transporter superfamily.</text>
</comment>
<dbReference type="Pfam" id="PF00005">
    <property type="entry name" value="ABC_tran"/>
    <property type="match status" value="1"/>
</dbReference>
<evidence type="ECO:0000313" key="6">
    <source>
        <dbReference type="EMBL" id="KSU78675.1"/>
    </source>
</evidence>
<dbReference type="InterPro" id="IPR003439">
    <property type="entry name" value="ABC_transporter-like_ATP-bd"/>
</dbReference>
<evidence type="ECO:0000256" key="2">
    <source>
        <dbReference type="ARBA" id="ARBA00022448"/>
    </source>
</evidence>
<dbReference type="InterPro" id="IPR017871">
    <property type="entry name" value="ABC_transporter-like_CS"/>
</dbReference>
<evidence type="ECO:0000256" key="3">
    <source>
        <dbReference type="ARBA" id="ARBA00022741"/>
    </source>
</evidence>
<organism evidence="6 7">
    <name type="scientific">Pseudarthrobacter enclensis</name>
    <dbReference type="NCBI Taxonomy" id="993070"/>
    <lineage>
        <taxon>Bacteria</taxon>
        <taxon>Bacillati</taxon>
        <taxon>Actinomycetota</taxon>
        <taxon>Actinomycetes</taxon>
        <taxon>Micrococcales</taxon>
        <taxon>Micrococcaceae</taxon>
        <taxon>Pseudarthrobacter</taxon>
    </lineage>
</organism>
<sequence>MAAIDETFFLDGPPCVVIDRVKMTYKVESSDERSGAARGLKGRLRKALGRPSRVTVTALKELSLVVERGESVGIIGRNGSGKSTMMKLISGQTAPTEGGVYASSTPILLGVNAALVPELSGDQNVVLGCLAMGMSMEQIDEQFDSIVELSGLESAIYLPMKSYSSGMASRLRFAIAAAVNPEILLVDEALNTGDAQFSSRSKARMDELRAQAGCVFIVSHSLETIRDMCTRVIWLDKGELIMDGSPEETTDRYRDFSAHLSKGNNISATRIKDDARANLVATQVLERTSGRRMQGR</sequence>
<dbReference type="CDD" id="cd03220">
    <property type="entry name" value="ABC_KpsT_Wzt"/>
    <property type="match status" value="1"/>
</dbReference>
<dbReference type="STRING" id="993070.AS031_01065"/>
<dbReference type="Gene3D" id="3.40.50.300">
    <property type="entry name" value="P-loop containing nucleotide triphosphate hydrolases"/>
    <property type="match status" value="1"/>
</dbReference>
<dbReference type="PROSITE" id="PS50893">
    <property type="entry name" value="ABC_TRANSPORTER_2"/>
    <property type="match status" value="1"/>
</dbReference>
<dbReference type="GO" id="GO:0005524">
    <property type="term" value="F:ATP binding"/>
    <property type="evidence" value="ECO:0007669"/>
    <property type="project" value="UniProtKB-KW"/>
</dbReference>
<dbReference type="PANTHER" id="PTHR46743">
    <property type="entry name" value="TEICHOIC ACIDS EXPORT ATP-BINDING PROTEIN TAGH"/>
    <property type="match status" value="1"/>
</dbReference>
<keyword evidence="7" id="KW-1185">Reference proteome</keyword>
<reference evidence="6 7" key="1">
    <citation type="journal article" date="2014" name="Arch. Microbiol.">
        <title>Arthrobacter enclensis sp. nov., isolated from sediment sample.</title>
        <authorList>
            <person name="Dastager S.G."/>
            <person name="Liu Q."/>
            <person name="Tang S.K."/>
            <person name="Krishnamurthi S."/>
            <person name="Lee J.C."/>
            <person name="Li W.J."/>
        </authorList>
    </citation>
    <scope>NUCLEOTIDE SEQUENCE [LARGE SCALE GENOMIC DNA]</scope>
    <source>
        <strain evidence="6 7">NIO-1008</strain>
    </source>
</reference>
<dbReference type="Proteomes" id="UP000053199">
    <property type="component" value="Unassembled WGS sequence"/>
</dbReference>
<protein>
    <submittedName>
        <fullName evidence="6">Polysaccharide/polyol phosphate ABC transporter ATP-binding protein</fullName>
    </submittedName>
</protein>
<dbReference type="EMBL" id="LNQM01000001">
    <property type="protein sequence ID" value="KSU78675.1"/>
    <property type="molecule type" value="Genomic_DNA"/>
</dbReference>
<dbReference type="SMART" id="SM00382">
    <property type="entry name" value="AAA"/>
    <property type="match status" value="1"/>
</dbReference>
<dbReference type="SUPFAM" id="SSF52540">
    <property type="entry name" value="P-loop containing nucleoside triphosphate hydrolases"/>
    <property type="match status" value="1"/>
</dbReference>
<evidence type="ECO:0000256" key="1">
    <source>
        <dbReference type="ARBA" id="ARBA00005417"/>
    </source>
</evidence>
<feature type="domain" description="ABC transporter" evidence="5">
    <location>
        <begin position="42"/>
        <end position="262"/>
    </location>
</feature>
<dbReference type="InterPro" id="IPR003593">
    <property type="entry name" value="AAA+_ATPase"/>
</dbReference>
<dbReference type="InterPro" id="IPR050683">
    <property type="entry name" value="Bact_Polysacc_Export_ATP-bd"/>
</dbReference>
<proteinExistence type="inferred from homology"/>
<keyword evidence="2" id="KW-0813">Transport</keyword>
<dbReference type="AlphaFoldDB" id="A0A0V8IV56"/>
<dbReference type="PROSITE" id="PS00211">
    <property type="entry name" value="ABC_TRANSPORTER_1"/>
    <property type="match status" value="1"/>
</dbReference>